<keyword evidence="2" id="KW-1185">Reference proteome</keyword>
<evidence type="ECO:0000313" key="2">
    <source>
        <dbReference type="Proteomes" id="UP000499080"/>
    </source>
</evidence>
<dbReference type="AlphaFoldDB" id="A0A4Y2MK03"/>
<gene>
    <name evidence="1" type="ORF">AVEN_249246_1</name>
</gene>
<sequence length="110" mass="12731">MSSVYDSREKYGADYGVNHCALEKRCRSFQRQRDLIIKRTDYGKESKSKKTKEDNDKLANKIKRNSEKILTKNFAQFTNSQSTHGSGRNIIDNDSVLIVKPKEVDNEKFP</sequence>
<protein>
    <submittedName>
        <fullName evidence="1">Uncharacterized protein</fullName>
    </submittedName>
</protein>
<accession>A0A4Y2MK03</accession>
<proteinExistence type="predicted"/>
<name>A0A4Y2MK03_ARAVE</name>
<comment type="caution">
    <text evidence="1">The sequence shown here is derived from an EMBL/GenBank/DDBJ whole genome shotgun (WGS) entry which is preliminary data.</text>
</comment>
<dbReference type="EMBL" id="BGPR01007434">
    <property type="protein sequence ID" value="GBN26832.1"/>
    <property type="molecule type" value="Genomic_DNA"/>
</dbReference>
<evidence type="ECO:0000313" key="1">
    <source>
        <dbReference type="EMBL" id="GBN26832.1"/>
    </source>
</evidence>
<reference evidence="1 2" key="1">
    <citation type="journal article" date="2019" name="Sci. Rep.">
        <title>Orb-weaving spider Araneus ventricosus genome elucidates the spidroin gene catalogue.</title>
        <authorList>
            <person name="Kono N."/>
            <person name="Nakamura H."/>
            <person name="Ohtoshi R."/>
            <person name="Moran D.A.P."/>
            <person name="Shinohara A."/>
            <person name="Yoshida Y."/>
            <person name="Fujiwara M."/>
            <person name="Mori M."/>
            <person name="Tomita M."/>
            <person name="Arakawa K."/>
        </authorList>
    </citation>
    <scope>NUCLEOTIDE SEQUENCE [LARGE SCALE GENOMIC DNA]</scope>
</reference>
<organism evidence="1 2">
    <name type="scientific">Araneus ventricosus</name>
    <name type="common">Orbweaver spider</name>
    <name type="synonym">Epeira ventricosa</name>
    <dbReference type="NCBI Taxonomy" id="182803"/>
    <lineage>
        <taxon>Eukaryota</taxon>
        <taxon>Metazoa</taxon>
        <taxon>Ecdysozoa</taxon>
        <taxon>Arthropoda</taxon>
        <taxon>Chelicerata</taxon>
        <taxon>Arachnida</taxon>
        <taxon>Araneae</taxon>
        <taxon>Araneomorphae</taxon>
        <taxon>Entelegynae</taxon>
        <taxon>Araneoidea</taxon>
        <taxon>Araneidae</taxon>
        <taxon>Araneus</taxon>
    </lineage>
</organism>
<dbReference type="Proteomes" id="UP000499080">
    <property type="component" value="Unassembled WGS sequence"/>
</dbReference>